<evidence type="ECO:0000256" key="3">
    <source>
        <dbReference type="ARBA" id="ARBA00023242"/>
    </source>
</evidence>
<feature type="compositionally biased region" description="Polar residues" evidence="4">
    <location>
        <begin position="476"/>
        <end position="488"/>
    </location>
</feature>
<feature type="compositionally biased region" description="Acidic residues" evidence="4">
    <location>
        <begin position="957"/>
        <end position="966"/>
    </location>
</feature>
<organism evidence="6 7">
    <name type="scientific">Lachancea meyersii CBS 8951</name>
    <dbReference type="NCBI Taxonomy" id="1266667"/>
    <lineage>
        <taxon>Eukaryota</taxon>
        <taxon>Fungi</taxon>
        <taxon>Dikarya</taxon>
        <taxon>Ascomycota</taxon>
        <taxon>Saccharomycotina</taxon>
        <taxon>Saccharomycetes</taxon>
        <taxon>Saccharomycetales</taxon>
        <taxon>Saccharomycetaceae</taxon>
        <taxon>Lachancea</taxon>
    </lineage>
</organism>
<feature type="region of interest" description="Disordered" evidence="4">
    <location>
        <begin position="544"/>
        <end position="588"/>
    </location>
</feature>
<accession>A0A1G4J8W7</accession>
<keyword evidence="3" id="KW-0539">Nucleus</keyword>
<sequence>MSKVGEEVSTAISEDFGFKPLGEIELLPGFNENVPFSKLQNLAVSNRTGLYVAAASGCVVLGELKTLRDQVLDKTNETKPLQFISKESMDNVVFVGFHGLEDSNVLCVTKNGSFHSFDIAKKEWSQRSTEITDFSATEVMKVQQLNNTANSFLVLSNHNKVYNVAMTGGAKCVAENACDFDVGADNCAFLLLDGTLEMRTGGGESLEKEFKLPQEISNELNDSLRPLSILSLRGTDSVVVLGNEVAETDEDVEYDQKVYVVHENEHGHVEFHESYDIAPAFGNVLRNPNYYKCILNDLMTSVPHLYIIASATSPEVTILDEKEVLQPSQDSDRAVLPINKETDNDTNPIGLAIDLTAAEQIPEPCQGVDFATDLPLALVLNNEGHLSVFALFHSSGIKDNKFSTKTCLESLKKSYELNQQSSAQVELGKGPGSDSSLGTSLNSPPSDSKSTSEKSESKPLLPHNVSSDTKPAFFSPATTSSAGQNVFGQSPFGFKPTTSGQGSSENSPFGFASTNLNNGSSFGFGSTNNSKSSSAFGKPNFGFGEKATSAFGKPEFSSWQNQGSTNNSLTQKAQDNISNPTSTPSVFGKPEFASAELKKGPFGVPEAVAKPVTQGSSDKGVFGKPQFAVPAAGSSPFGNFSTKAGEASSLSTDKKLLGGGGFASFATPGSPFANVGKTSSPFGDISFPPNSAASPFAKPKDKLDEHYQTSSPFSSFQNMTPAATSSKQKAEKVVGIVESDGKTETDGENKSNSDDSETNQSSNSDEESPSESENLVSEELDSNSIATATSDSNLGDSSNEDKKSSNSEPLLDFSSLAERIKKVANNDVESGLDHIPSTSPRPVDKNEASNSVFSKYTDTLSKGTPPAFSFANLAKQMPKFGDNAFTSSANIDKSENEVSNKIEPKTLEGKGHLGRGSASRDLDNEVDDLSTSKINEVSSEFEAAEGQGADGTKDSFDSDEDDDENNSELSHQKFIPEAATSETVAITHELDSEGPSPSREDTKEDSDMAFNDDSLINVSDGGLPTKKSGDSTENESFDELDDLKEELDQIKTGKEQLSSAVPKHVPIEPQSATINKSYQTQEIETSSNGTQTCPLVEDAVVVTDSIETKEFEVQSFEDDEVYLAEQHKPAALAAFYTGAKLSSKQAEHPNQTLNRIEVTFNVVSAEIDVLETNLKNIRSFLSDQSSKPFSRTQDSLHQIYTWRLEEAEDLNSIVDEMRADVKTSVEDVSTLFSKTQELLRVDLTDLEESRFSARTQFEQLQALYKENKWVEGGLTLHQTQIQRRLRNKMSVAQRRIESIEDILRLLKSYFSTDDITKAPMVTKIIHESLQRNDLLDAIRSLRKEVAELKIKDRNISELSESDRALQTAPISELKMKLDTKRQMGALFAKKSVE</sequence>
<protein>
    <submittedName>
        <fullName evidence="6">LAME_0D05622g1_1</fullName>
    </submittedName>
</protein>
<dbReference type="GO" id="GO:0005634">
    <property type="term" value="C:nucleus"/>
    <property type="evidence" value="ECO:0007669"/>
    <property type="project" value="UniProtKB-SubCell"/>
</dbReference>
<feature type="compositionally biased region" description="Basic and acidic residues" evidence="4">
    <location>
        <begin position="892"/>
        <end position="911"/>
    </location>
</feature>
<dbReference type="InterPro" id="IPR039462">
    <property type="entry name" value="Nup159/Nup146_N"/>
</dbReference>
<evidence type="ECO:0000313" key="7">
    <source>
        <dbReference type="Proteomes" id="UP000191144"/>
    </source>
</evidence>
<feature type="region of interest" description="Disordered" evidence="4">
    <location>
        <begin position="423"/>
        <end position="512"/>
    </location>
</feature>
<dbReference type="Proteomes" id="UP000191144">
    <property type="component" value="Chromosome D"/>
</dbReference>
<gene>
    <name evidence="6" type="ORF">LAME_0D05622G</name>
</gene>
<proteinExistence type="predicted"/>
<evidence type="ECO:0000256" key="2">
    <source>
        <dbReference type="ARBA" id="ARBA00022448"/>
    </source>
</evidence>
<feature type="compositionally biased region" description="Acidic residues" evidence="4">
    <location>
        <begin position="764"/>
        <end position="781"/>
    </location>
</feature>
<dbReference type="EMBL" id="LT598482">
    <property type="protein sequence ID" value="SCU86324.1"/>
    <property type="molecule type" value="Genomic_DNA"/>
</dbReference>
<feature type="compositionally biased region" description="Polar residues" evidence="4">
    <location>
        <begin position="782"/>
        <end position="795"/>
    </location>
</feature>
<feature type="domain" description="Nucleoporin Nup159/Nup146 N-terminal" evidence="5">
    <location>
        <begin position="35"/>
        <end position="386"/>
    </location>
</feature>
<feature type="compositionally biased region" description="Polar residues" evidence="4">
    <location>
        <begin position="708"/>
        <end position="727"/>
    </location>
</feature>
<feature type="compositionally biased region" description="Basic and acidic residues" evidence="4">
    <location>
        <begin position="698"/>
        <end position="707"/>
    </location>
</feature>
<keyword evidence="7" id="KW-1185">Reference proteome</keyword>
<name>A0A1G4J8W7_9SACH</name>
<comment type="subcellular location">
    <subcellularLocation>
        <location evidence="1">Nucleus</location>
    </subcellularLocation>
</comment>
<feature type="region of interest" description="Disordered" evidence="4">
    <location>
        <begin position="883"/>
        <end position="1036"/>
    </location>
</feature>
<dbReference type="InterPro" id="IPR015943">
    <property type="entry name" value="WD40/YVTN_repeat-like_dom_sf"/>
</dbReference>
<evidence type="ECO:0000256" key="4">
    <source>
        <dbReference type="SAM" id="MobiDB-lite"/>
    </source>
</evidence>
<feature type="compositionally biased region" description="Polar residues" evidence="4">
    <location>
        <begin position="496"/>
        <end position="507"/>
    </location>
</feature>
<dbReference type="Gene3D" id="2.130.10.10">
    <property type="entry name" value="YVTN repeat-like/Quinoprotein amine dehydrogenase"/>
    <property type="match status" value="1"/>
</dbReference>
<reference evidence="7" key="1">
    <citation type="submission" date="2016-03" db="EMBL/GenBank/DDBJ databases">
        <authorList>
            <person name="Devillers Hugo."/>
        </authorList>
    </citation>
    <scope>NUCLEOTIDE SEQUENCE [LARGE SCALE GENOMIC DNA]</scope>
</reference>
<evidence type="ECO:0000313" key="6">
    <source>
        <dbReference type="EMBL" id="SCU86324.1"/>
    </source>
</evidence>
<feature type="compositionally biased region" description="Polar residues" evidence="4">
    <location>
        <begin position="557"/>
        <end position="585"/>
    </location>
</feature>
<feature type="compositionally biased region" description="Basic and acidic residues" evidence="4">
    <location>
        <begin position="739"/>
        <end position="753"/>
    </location>
</feature>
<feature type="compositionally biased region" description="Low complexity" evidence="4">
    <location>
        <begin position="439"/>
        <end position="449"/>
    </location>
</feature>
<dbReference type="OrthoDB" id="248320at2759"/>
<keyword evidence="2" id="KW-0813">Transport</keyword>
<feature type="compositionally biased region" description="Polar residues" evidence="4">
    <location>
        <begin position="929"/>
        <end position="938"/>
    </location>
</feature>
<dbReference type="Pfam" id="PF16755">
    <property type="entry name" value="Beta-prop_NUP159_NUP214"/>
    <property type="match status" value="1"/>
</dbReference>
<evidence type="ECO:0000256" key="1">
    <source>
        <dbReference type="ARBA" id="ARBA00004123"/>
    </source>
</evidence>
<evidence type="ECO:0000259" key="5">
    <source>
        <dbReference type="Pfam" id="PF16755"/>
    </source>
</evidence>
<feature type="region of interest" description="Disordered" evidence="4">
    <location>
        <begin position="660"/>
        <end position="811"/>
    </location>
</feature>
<feature type="region of interest" description="Disordered" evidence="4">
    <location>
        <begin position="825"/>
        <end position="850"/>
    </location>
</feature>
<dbReference type="SUPFAM" id="SSF117289">
    <property type="entry name" value="Nucleoporin domain"/>
    <property type="match status" value="1"/>
</dbReference>